<accession>A0ABV8XRE8</accession>
<sequence>MATFEEGLLLGVLIGEGHFGGDGKQPHITVRMHTRHASLFSTLLDLCPGSKLYGPYEHGGRSYYQWMVRGQVLREQLVPRLDALPLQRIDEHVYERYMDMKQRYSI</sequence>
<proteinExistence type="predicted"/>
<evidence type="ECO:0000313" key="1">
    <source>
        <dbReference type="EMBL" id="MFC4427343.1"/>
    </source>
</evidence>
<name>A0ABV8XRE8_9DEIO</name>
<organism evidence="1 2">
    <name type="scientific">Deinococcus navajonensis</name>
    <dbReference type="NCBI Taxonomy" id="309884"/>
    <lineage>
        <taxon>Bacteria</taxon>
        <taxon>Thermotogati</taxon>
        <taxon>Deinococcota</taxon>
        <taxon>Deinococci</taxon>
        <taxon>Deinococcales</taxon>
        <taxon>Deinococcaceae</taxon>
        <taxon>Deinococcus</taxon>
    </lineage>
</organism>
<gene>
    <name evidence="1" type="ORF">ACFOZ9_14090</name>
</gene>
<dbReference type="RefSeq" id="WP_380040732.1">
    <property type="nucleotide sequence ID" value="NZ_JBHSEH010000021.1"/>
</dbReference>
<reference evidence="2" key="1">
    <citation type="journal article" date="2019" name="Int. J. Syst. Evol. Microbiol.">
        <title>The Global Catalogue of Microorganisms (GCM) 10K type strain sequencing project: providing services to taxonomists for standard genome sequencing and annotation.</title>
        <authorList>
            <consortium name="The Broad Institute Genomics Platform"/>
            <consortium name="The Broad Institute Genome Sequencing Center for Infectious Disease"/>
            <person name="Wu L."/>
            <person name="Ma J."/>
        </authorList>
    </citation>
    <scope>NUCLEOTIDE SEQUENCE [LARGE SCALE GENOMIC DNA]</scope>
    <source>
        <strain evidence="2">CCUG 56029</strain>
    </source>
</reference>
<dbReference type="EMBL" id="JBHSEH010000021">
    <property type="protein sequence ID" value="MFC4427343.1"/>
    <property type="molecule type" value="Genomic_DNA"/>
</dbReference>
<evidence type="ECO:0008006" key="3">
    <source>
        <dbReference type="Google" id="ProtNLM"/>
    </source>
</evidence>
<comment type="caution">
    <text evidence="1">The sequence shown here is derived from an EMBL/GenBank/DDBJ whole genome shotgun (WGS) entry which is preliminary data.</text>
</comment>
<evidence type="ECO:0000313" key="2">
    <source>
        <dbReference type="Proteomes" id="UP001595998"/>
    </source>
</evidence>
<keyword evidence="2" id="KW-1185">Reference proteome</keyword>
<dbReference type="Proteomes" id="UP001595998">
    <property type="component" value="Unassembled WGS sequence"/>
</dbReference>
<protein>
    <recommendedName>
        <fullName evidence="3">Homing endonuclease LAGLIDADG domain-containing protein</fullName>
    </recommendedName>
</protein>